<dbReference type="GO" id="GO:0022857">
    <property type="term" value="F:transmembrane transporter activity"/>
    <property type="evidence" value="ECO:0007669"/>
    <property type="project" value="InterPro"/>
</dbReference>
<keyword evidence="5 6" id="KW-0472">Membrane</keyword>
<dbReference type="EMBL" id="FMHV01000002">
    <property type="protein sequence ID" value="SCL20305.1"/>
    <property type="molecule type" value="Genomic_DNA"/>
</dbReference>
<dbReference type="Proteomes" id="UP000199413">
    <property type="component" value="Unassembled WGS sequence"/>
</dbReference>
<feature type="transmembrane region" description="Helical" evidence="6">
    <location>
        <begin position="39"/>
        <end position="57"/>
    </location>
</feature>
<dbReference type="GO" id="GO:0005886">
    <property type="term" value="C:plasma membrane"/>
    <property type="evidence" value="ECO:0007669"/>
    <property type="project" value="UniProtKB-SubCell"/>
</dbReference>
<feature type="transmembrane region" description="Helical" evidence="6">
    <location>
        <begin position="237"/>
        <end position="258"/>
    </location>
</feature>
<dbReference type="CDD" id="cd06579">
    <property type="entry name" value="TM_PBP1_transp_AraH_like"/>
    <property type="match status" value="1"/>
</dbReference>
<evidence type="ECO:0000313" key="7">
    <source>
        <dbReference type="EMBL" id="SCL20305.1"/>
    </source>
</evidence>
<accession>A0A1C6RTF5</accession>
<feature type="transmembrane region" description="Helical" evidence="6">
    <location>
        <begin position="96"/>
        <end position="115"/>
    </location>
</feature>
<keyword evidence="2" id="KW-1003">Cell membrane</keyword>
<evidence type="ECO:0000256" key="4">
    <source>
        <dbReference type="ARBA" id="ARBA00022989"/>
    </source>
</evidence>
<dbReference type="AlphaFoldDB" id="A0A1C6RTF5"/>
<proteinExistence type="predicted"/>
<dbReference type="STRING" id="568872.GA0070624_1964"/>
<evidence type="ECO:0000256" key="2">
    <source>
        <dbReference type="ARBA" id="ARBA00022475"/>
    </source>
</evidence>
<comment type="subcellular location">
    <subcellularLocation>
        <location evidence="1">Cell membrane</location>
        <topology evidence="1">Multi-pass membrane protein</topology>
    </subcellularLocation>
</comment>
<dbReference type="PANTHER" id="PTHR32196">
    <property type="entry name" value="ABC TRANSPORTER PERMEASE PROTEIN YPHD-RELATED-RELATED"/>
    <property type="match status" value="1"/>
</dbReference>
<dbReference type="PANTHER" id="PTHR32196:SF72">
    <property type="entry name" value="RIBOSE IMPORT PERMEASE PROTEIN RBSC"/>
    <property type="match status" value="1"/>
</dbReference>
<keyword evidence="3 6" id="KW-0812">Transmembrane</keyword>
<feature type="transmembrane region" description="Helical" evidence="6">
    <location>
        <begin position="279"/>
        <end position="307"/>
    </location>
</feature>
<evidence type="ECO:0000256" key="3">
    <source>
        <dbReference type="ARBA" id="ARBA00022692"/>
    </source>
</evidence>
<evidence type="ECO:0000313" key="8">
    <source>
        <dbReference type="Proteomes" id="UP000199413"/>
    </source>
</evidence>
<protein>
    <submittedName>
        <fullName evidence="7">Ribose transport system permease protein</fullName>
    </submittedName>
</protein>
<feature type="transmembrane region" description="Helical" evidence="6">
    <location>
        <begin position="187"/>
        <end position="208"/>
    </location>
</feature>
<evidence type="ECO:0000256" key="1">
    <source>
        <dbReference type="ARBA" id="ARBA00004651"/>
    </source>
</evidence>
<feature type="transmembrane region" description="Helical" evidence="6">
    <location>
        <begin position="69"/>
        <end position="89"/>
    </location>
</feature>
<reference evidence="8" key="1">
    <citation type="submission" date="2016-06" db="EMBL/GenBank/DDBJ databases">
        <authorList>
            <person name="Varghese N."/>
            <person name="Submissions Spin"/>
        </authorList>
    </citation>
    <scope>NUCLEOTIDE SEQUENCE [LARGE SCALE GENOMIC DNA]</scope>
    <source>
        <strain evidence="8">DSM 45431</strain>
    </source>
</reference>
<evidence type="ECO:0000256" key="6">
    <source>
        <dbReference type="SAM" id="Phobius"/>
    </source>
</evidence>
<dbReference type="Pfam" id="PF02653">
    <property type="entry name" value="BPD_transp_2"/>
    <property type="match status" value="1"/>
</dbReference>
<gene>
    <name evidence="7" type="ORF">GA0070624_1964</name>
</gene>
<organism evidence="7 8">
    <name type="scientific">Micromonospora rhizosphaerae</name>
    <dbReference type="NCBI Taxonomy" id="568872"/>
    <lineage>
        <taxon>Bacteria</taxon>
        <taxon>Bacillati</taxon>
        <taxon>Actinomycetota</taxon>
        <taxon>Actinomycetes</taxon>
        <taxon>Micromonosporales</taxon>
        <taxon>Micromonosporaceae</taxon>
        <taxon>Micromonospora</taxon>
    </lineage>
</organism>
<sequence length="349" mass="35611">MTQTQNDQRLDHAAAEPEAVGTKGLLARMARLRVPFNQNTSLLIALAALVTIIGVQAPEFFGSANLRTIGTTIAIAGVLAVAQTIVIIIGGLDISVGSITGLTSVTCAMVFTSAGGPFPGLLSALAAGLVCGLVNGIIIVYGRVNPVIATLATLAAYKGIAQLVSDGRAQGYTGADPIFIFIARGSIAGIPTLIWVFALIAVSAHVLLKYTDIGRNLYAIGGNDKAARLAGVNLNRYIIAAYCLTGTVAGVAGVLLTAKTGSGQPVSGSEGLELYSITAAALGGCAMQGGRGTIPGTVLALVLLGVLENGLNILGVNSFWQNVAKGILLVAAVVIQQRRSGERRIGLPR</sequence>
<feature type="transmembrane region" description="Helical" evidence="6">
    <location>
        <begin position="121"/>
        <end position="141"/>
    </location>
</feature>
<evidence type="ECO:0000256" key="5">
    <source>
        <dbReference type="ARBA" id="ARBA00023136"/>
    </source>
</evidence>
<dbReference type="InterPro" id="IPR001851">
    <property type="entry name" value="ABC_transp_permease"/>
</dbReference>
<keyword evidence="4 6" id="KW-1133">Transmembrane helix</keyword>
<keyword evidence="8" id="KW-1185">Reference proteome</keyword>
<dbReference type="RefSeq" id="WP_245718729.1">
    <property type="nucleotide sequence ID" value="NZ_FMHV01000002.1"/>
</dbReference>
<name>A0A1C6RTF5_9ACTN</name>